<dbReference type="InterPro" id="IPR025110">
    <property type="entry name" value="AMP-bd_C"/>
</dbReference>
<evidence type="ECO:0000313" key="4">
    <source>
        <dbReference type="Proteomes" id="UP001220662"/>
    </source>
</evidence>
<proteinExistence type="predicted"/>
<dbReference type="GO" id="GO:0006631">
    <property type="term" value="P:fatty acid metabolic process"/>
    <property type="evidence" value="ECO:0007669"/>
    <property type="project" value="TreeGrafter"/>
</dbReference>
<evidence type="ECO:0000313" key="3">
    <source>
        <dbReference type="EMBL" id="MDF3843002.1"/>
    </source>
</evidence>
<dbReference type="EMBL" id="JARJLR010000246">
    <property type="protein sequence ID" value="MDF3843002.1"/>
    <property type="molecule type" value="Genomic_DNA"/>
</dbReference>
<reference evidence="3" key="1">
    <citation type="submission" date="2023-03" db="EMBL/GenBank/DDBJ databases">
        <title>Draft assemblies of triclosan tolerant bacteria isolated from returned activated sludge.</title>
        <authorList>
            <person name="Van Hamelsveld S."/>
        </authorList>
    </citation>
    <scope>NUCLEOTIDE SEQUENCE</scope>
    <source>
        <strain evidence="3">GW210015_S63</strain>
    </source>
</reference>
<dbReference type="InterPro" id="IPR020845">
    <property type="entry name" value="AMP-binding_CS"/>
</dbReference>
<dbReference type="Pfam" id="PF00501">
    <property type="entry name" value="AMP-binding"/>
    <property type="match status" value="1"/>
</dbReference>
<dbReference type="Gene3D" id="3.30.300.30">
    <property type="match status" value="1"/>
</dbReference>
<comment type="caution">
    <text evidence="3">The sequence shown here is derived from an EMBL/GenBank/DDBJ whole genome shotgun (WGS) entry which is preliminary data.</text>
</comment>
<dbReference type="PROSITE" id="PS00455">
    <property type="entry name" value="AMP_BINDING"/>
    <property type="match status" value="1"/>
</dbReference>
<dbReference type="InterPro" id="IPR045851">
    <property type="entry name" value="AMP-bd_C_sf"/>
</dbReference>
<accession>A0AAW6P735</accession>
<feature type="domain" description="AMP-binding enzyme C-terminal" evidence="2">
    <location>
        <begin position="415"/>
        <end position="490"/>
    </location>
</feature>
<dbReference type="Pfam" id="PF13193">
    <property type="entry name" value="AMP-binding_C"/>
    <property type="match status" value="1"/>
</dbReference>
<gene>
    <name evidence="3" type="ORF">P3W55_14920</name>
</gene>
<dbReference type="InterPro" id="IPR042099">
    <property type="entry name" value="ANL_N_sf"/>
</dbReference>
<dbReference type="Proteomes" id="UP001220662">
    <property type="component" value="Unassembled WGS sequence"/>
</dbReference>
<dbReference type="PANTHER" id="PTHR43201:SF32">
    <property type="entry name" value="2-SUCCINYLBENZOATE--COA LIGASE, CHLOROPLASTIC_PEROXISOMAL"/>
    <property type="match status" value="1"/>
</dbReference>
<dbReference type="GO" id="GO:0031956">
    <property type="term" value="F:medium-chain fatty acid-CoA ligase activity"/>
    <property type="evidence" value="ECO:0007669"/>
    <property type="project" value="TreeGrafter"/>
</dbReference>
<dbReference type="InterPro" id="IPR000873">
    <property type="entry name" value="AMP-dep_synth/lig_dom"/>
</dbReference>
<dbReference type="PANTHER" id="PTHR43201">
    <property type="entry name" value="ACYL-COA SYNTHETASE"/>
    <property type="match status" value="1"/>
</dbReference>
<dbReference type="AlphaFoldDB" id="A0AAW6P735"/>
<evidence type="ECO:0000259" key="2">
    <source>
        <dbReference type="Pfam" id="PF13193"/>
    </source>
</evidence>
<organism evidence="3 4">
    <name type="scientific">Pseudomonas citronellolis</name>
    <dbReference type="NCBI Taxonomy" id="53408"/>
    <lineage>
        <taxon>Bacteria</taxon>
        <taxon>Pseudomonadati</taxon>
        <taxon>Pseudomonadota</taxon>
        <taxon>Gammaproteobacteria</taxon>
        <taxon>Pseudomonadales</taxon>
        <taxon>Pseudomonadaceae</taxon>
        <taxon>Pseudomonas</taxon>
    </lineage>
</organism>
<feature type="domain" description="AMP-dependent synthetase/ligase" evidence="1">
    <location>
        <begin position="14"/>
        <end position="373"/>
    </location>
</feature>
<dbReference type="CDD" id="cd04433">
    <property type="entry name" value="AFD_class_I"/>
    <property type="match status" value="1"/>
</dbReference>
<dbReference type="RefSeq" id="WP_276214856.1">
    <property type="nucleotide sequence ID" value="NZ_JARJLR010000246.1"/>
</dbReference>
<protein>
    <submittedName>
        <fullName evidence="3">Class I adenylate-forming enzyme family protein</fullName>
    </submittedName>
</protein>
<name>A0AAW6P735_9PSED</name>
<sequence length="502" mass="54930">MTNGLGERIEAVMALDPARGAFEYRGEWCTWQSVAEMAHRVEEMLQAAGLGAGTPIGILLRNRPAHVVSVMQVIASRRCVVALNPFQHPQKIADDLRRLNLAVLIADEEDWQVGELFEASREVGSLGISIRSQPALRVERVVGLESLSPSRKFAEPQPDTCILMLTSGTTGPAKRIQLEYSNFERALFDSMHYESRGGKAELQLKETAGLLCTPLVHIGGMYFAMLAIVGARPLAILEKFSVEEFVRVVSEHQARTVSLPPTAIRMIIDAQVPPEKLSSLLAIRTGSSPLDPAMAEEFERIYGFPLLDTYGATEFAGAVAGWTLKDYRLYSKDKRGSVGRAQPGCELRVVNAEDGSVLGTGKVGLLEVRTAQVDANRWLRTTDLAEIDDDGFLFIRGRADDAIMRGGFKVLPRDVEKSLREHPAVHEACVVGLADDRLGAIPVAAVQLQPGAPAVTPEELLGFARQRLVAYQVPAQLKIVEALPRTPSLKVSQHEVRALFTK</sequence>
<evidence type="ECO:0000259" key="1">
    <source>
        <dbReference type="Pfam" id="PF00501"/>
    </source>
</evidence>
<dbReference type="SUPFAM" id="SSF56801">
    <property type="entry name" value="Acetyl-CoA synthetase-like"/>
    <property type="match status" value="1"/>
</dbReference>
<dbReference type="Gene3D" id="3.40.50.12780">
    <property type="entry name" value="N-terminal domain of ligase-like"/>
    <property type="match status" value="1"/>
</dbReference>